<dbReference type="SMART" id="SM00387">
    <property type="entry name" value="HATPase_c"/>
    <property type="match status" value="1"/>
</dbReference>
<dbReference type="Gene3D" id="1.10.287.130">
    <property type="match status" value="1"/>
</dbReference>
<dbReference type="PROSITE" id="PS50110">
    <property type="entry name" value="RESPONSE_REGULATORY"/>
    <property type="match status" value="2"/>
</dbReference>
<dbReference type="InterPro" id="IPR001789">
    <property type="entry name" value="Sig_transdc_resp-reg_receiver"/>
</dbReference>
<dbReference type="Pfam" id="PF02518">
    <property type="entry name" value="HATPase_c"/>
    <property type="match status" value="1"/>
</dbReference>
<feature type="region of interest" description="Disordered" evidence="6">
    <location>
        <begin position="748"/>
        <end position="768"/>
    </location>
</feature>
<dbReference type="Gene3D" id="3.30.450.20">
    <property type="entry name" value="PAS domain"/>
    <property type="match status" value="2"/>
</dbReference>
<accession>A0A916UAQ1</accession>
<evidence type="ECO:0000259" key="7">
    <source>
        <dbReference type="PROSITE" id="PS50109"/>
    </source>
</evidence>
<keyword evidence="11" id="KW-1185">Reference proteome</keyword>
<evidence type="ECO:0000256" key="1">
    <source>
        <dbReference type="ARBA" id="ARBA00000085"/>
    </source>
</evidence>
<dbReference type="PROSITE" id="PS50109">
    <property type="entry name" value="HIS_KIN"/>
    <property type="match status" value="1"/>
</dbReference>
<reference evidence="10" key="1">
    <citation type="journal article" date="2014" name="Int. J. Syst. Evol. Microbiol.">
        <title>Complete genome sequence of Corynebacterium casei LMG S-19264T (=DSM 44701T), isolated from a smear-ripened cheese.</title>
        <authorList>
            <consortium name="US DOE Joint Genome Institute (JGI-PGF)"/>
            <person name="Walter F."/>
            <person name="Albersmeier A."/>
            <person name="Kalinowski J."/>
            <person name="Ruckert C."/>
        </authorList>
    </citation>
    <scope>NUCLEOTIDE SEQUENCE</scope>
    <source>
        <strain evidence="10">CGMCC 1.10998</strain>
    </source>
</reference>
<evidence type="ECO:0000313" key="10">
    <source>
        <dbReference type="EMBL" id="GGC66539.1"/>
    </source>
</evidence>
<dbReference type="InterPro" id="IPR003594">
    <property type="entry name" value="HATPase_dom"/>
</dbReference>
<dbReference type="InterPro" id="IPR005467">
    <property type="entry name" value="His_kinase_dom"/>
</dbReference>
<dbReference type="InterPro" id="IPR000700">
    <property type="entry name" value="PAS-assoc_C"/>
</dbReference>
<keyword evidence="3 4" id="KW-0597">Phosphoprotein</keyword>
<gene>
    <name evidence="10" type="ORF">GCM10011396_12040</name>
</gene>
<dbReference type="SUPFAM" id="SSF55785">
    <property type="entry name" value="PYP-like sensor domain (PAS domain)"/>
    <property type="match status" value="2"/>
</dbReference>
<dbReference type="InterPro" id="IPR035965">
    <property type="entry name" value="PAS-like_dom_sf"/>
</dbReference>
<evidence type="ECO:0000256" key="2">
    <source>
        <dbReference type="ARBA" id="ARBA00012438"/>
    </source>
</evidence>
<dbReference type="EC" id="2.7.13.3" evidence="2"/>
<dbReference type="Pfam" id="PF00512">
    <property type="entry name" value="HisKA"/>
    <property type="match status" value="1"/>
</dbReference>
<dbReference type="SMART" id="SM00388">
    <property type="entry name" value="HisKA"/>
    <property type="match status" value="1"/>
</dbReference>
<dbReference type="Proteomes" id="UP000637423">
    <property type="component" value="Unassembled WGS sequence"/>
</dbReference>
<dbReference type="CDD" id="cd18161">
    <property type="entry name" value="REC_hyHK_blue-like"/>
    <property type="match status" value="1"/>
</dbReference>
<reference evidence="10" key="2">
    <citation type="submission" date="2020-09" db="EMBL/GenBank/DDBJ databases">
        <authorList>
            <person name="Sun Q."/>
            <person name="Zhou Y."/>
        </authorList>
    </citation>
    <scope>NUCLEOTIDE SEQUENCE</scope>
    <source>
        <strain evidence="10">CGMCC 1.10998</strain>
    </source>
</reference>
<dbReference type="CDD" id="cd00082">
    <property type="entry name" value="HisKA"/>
    <property type="match status" value="1"/>
</dbReference>
<evidence type="ECO:0000256" key="5">
    <source>
        <dbReference type="SAM" id="Coils"/>
    </source>
</evidence>
<feature type="domain" description="Histidine kinase" evidence="7">
    <location>
        <begin position="372"/>
        <end position="595"/>
    </location>
</feature>
<dbReference type="SUPFAM" id="SSF55874">
    <property type="entry name" value="ATPase domain of HSP90 chaperone/DNA topoisomerase II/histidine kinase"/>
    <property type="match status" value="1"/>
</dbReference>
<dbReference type="SUPFAM" id="SSF47384">
    <property type="entry name" value="Homodimeric domain of signal transducing histidine kinase"/>
    <property type="match status" value="1"/>
</dbReference>
<organism evidence="10 11">
    <name type="scientific">Undibacterium terreum</name>
    <dbReference type="NCBI Taxonomy" id="1224302"/>
    <lineage>
        <taxon>Bacteria</taxon>
        <taxon>Pseudomonadati</taxon>
        <taxon>Pseudomonadota</taxon>
        <taxon>Betaproteobacteria</taxon>
        <taxon>Burkholderiales</taxon>
        <taxon>Oxalobacteraceae</taxon>
        <taxon>Undibacterium</taxon>
    </lineage>
</organism>
<feature type="modified residue" description="4-aspartylphosphate" evidence="4">
    <location>
        <position position="819"/>
    </location>
</feature>
<name>A0A916UAQ1_9BURK</name>
<protein>
    <recommendedName>
        <fullName evidence="2">histidine kinase</fullName>
        <ecNumber evidence="2">2.7.13.3</ecNumber>
    </recommendedName>
</protein>
<evidence type="ECO:0000256" key="4">
    <source>
        <dbReference type="PROSITE-ProRule" id="PRU00169"/>
    </source>
</evidence>
<feature type="domain" description="Response regulatory" evidence="8">
    <location>
        <begin position="615"/>
        <end position="731"/>
    </location>
</feature>
<dbReference type="Gene3D" id="3.30.565.10">
    <property type="entry name" value="Histidine kinase-like ATPase, C-terminal domain"/>
    <property type="match status" value="1"/>
</dbReference>
<dbReference type="Pfam" id="PF08448">
    <property type="entry name" value="PAS_4"/>
    <property type="match status" value="1"/>
</dbReference>
<dbReference type="InterPro" id="IPR011006">
    <property type="entry name" value="CheY-like_superfamily"/>
</dbReference>
<dbReference type="EMBL" id="BMED01000001">
    <property type="protein sequence ID" value="GGC66539.1"/>
    <property type="molecule type" value="Genomic_DNA"/>
</dbReference>
<dbReference type="SUPFAM" id="SSF52172">
    <property type="entry name" value="CheY-like"/>
    <property type="match status" value="2"/>
</dbReference>
<dbReference type="InterPro" id="IPR004358">
    <property type="entry name" value="Sig_transdc_His_kin-like_C"/>
</dbReference>
<feature type="modified residue" description="4-aspartylphosphate" evidence="4">
    <location>
        <position position="665"/>
    </location>
</feature>
<dbReference type="AlphaFoldDB" id="A0A916UAQ1"/>
<dbReference type="PRINTS" id="PR00344">
    <property type="entry name" value="BCTRLSENSOR"/>
</dbReference>
<dbReference type="PROSITE" id="PS50113">
    <property type="entry name" value="PAC"/>
    <property type="match status" value="1"/>
</dbReference>
<evidence type="ECO:0000259" key="9">
    <source>
        <dbReference type="PROSITE" id="PS50113"/>
    </source>
</evidence>
<sequence length="879" mass="96723">MSMASSDLDFMNGGGELGELTRHHPWQHTPLGLPQTWPESLKTTLRLLLTSNHPMFIWWGQELTQFYNDAYRQTMGPERHPSALGQPGRDCWGEIWDIIGPQIEDVMNGKGATWHVDQLVPVTRHGKRENVWWTYGYSPIADENGIQGVLVICNDVTAAHQSRDELEQLNRQLAEQIREREEAQTALKVLVSTLEERVVTRSQEEQQLRSMFEQAPAFIAFLKGPTHIFELVNSAYYKLVGHRNLIGRPVRQALPDIEGQGFYELLDSVYTSGQTFVGNSLQVVLQKSVDAEPETAYVDLVYQPIFSEAGEVIGIFVLGSDVSAKKTAQDQVAVYQQQLEKMIAEGATALEETQSALRQATKLEAIGKLTGGVAHDFNNILQVISGNLQLLTDNVSGNKEAEKRLSIAGQAVARGAKLSSQLLSFARRQPLQPAVLNLGRTVSKMDDMLRRSLGEEVEIETITAAGLWNTLADPNQLENVLLNIAINARDAMKGKGKLTIEMANTLLDRQYTARYEDVTPGEYVMIAVSDTGAGMSAEIQERAFDPFFTTKAEGEGTGLGLSMAYGFAKQSAGHINIYSEVGHGTTVRLYLPRVLAEETQLQTILPGPVSGGTETILVVEDDISVQSTVVDMLRGLGYQVLKASDAQSALTILKSGMHIDLLFTDVVMPGPLRSPELARLAKSHLPRLEILFTSGYAQSAIVHGGRLDHGVELLSKPYHREDLARKIRHILANREQADLLEAASKELQQKKTQLQQTQQGNHADNPGMTSILLVEDNEDLRNTACDFLAMMGYQVQGAASAEAALTLLESGRFDVLLTDIKLPGLSGTQLAEQAAEKIPGIRIIFASGYGEKPKLSSGRECTLLTKPYDLQQLQHALKA</sequence>
<proteinExistence type="predicted"/>
<comment type="catalytic activity">
    <reaction evidence="1">
        <text>ATP + protein L-histidine = ADP + protein N-phospho-L-histidine.</text>
        <dbReference type="EC" id="2.7.13.3"/>
    </reaction>
</comment>
<feature type="domain" description="Response regulatory" evidence="8">
    <location>
        <begin position="770"/>
        <end position="879"/>
    </location>
</feature>
<feature type="domain" description="PAC" evidence="9">
    <location>
        <begin position="279"/>
        <end position="334"/>
    </location>
</feature>
<comment type="caution">
    <text evidence="10">The sequence shown here is derived from an EMBL/GenBank/DDBJ whole genome shotgun (WGS) entry which is preliminary data.</text>
</comment>
<evidence type="ECO:0000259" key="8">
    <source>
        <dbReference type="PROSITE" id="PS50110"/>
    </source>
</evidence>
<dbReference type="InterPro" id="IPR013656">
    <property type="entry name" value="PAS_4"/>
</dbReference>
<feature type="coiled-coil region" evidence="5">
    <location>
        <begin position="156"/>
        <end position="186"/>
    </location>
</feature>
<dbReference type="InterPro" id="IPR036097">
    <property type="entry name" value="HisK_dim/P_sf"/>
</dbReference>
<feature type="compositionally biased region" description="Low complexity" evidence="6">
    <location>
        <begin position="750"/>
        <end position="759"/>
    </location>
</feature>
<evidence type="ECO:0000313" key="11">
    <source>
        <dbReference type="Proteomes" id="UP000637423"/>
    </source>
</evidence>
<dbReference type="PANTHER" id="PTHR43065:SF49">
    <property type="entry name" value="HISTIDINE KINASE"/>
    <property type="match status" value="1"/>
</dbReference>
<dbReference type="InterPro" id="IPR003661">
    <property type="entry name" value="HisK_dim/P_dom"/>
</dbReference>
<dbReference type="InterPro" id="IPR036890">
    <property type="entry name" value="HATPase_C_sf"/>
</dbReference>
<dbReference type="Pfam" id="PF00072">
    <property type="entry name" value="Response_reg"/>
    <property type="match status" value="2"/>
</dbReference>
<evidence type="ECO:0000256" key="6">
    <source>
        <dbReference type="SAM" id="MobiDB-lite"/>
    </source>
</evidence>
<keyword evidence="5" id="KW-0175">Coiled coil</keyword>
<dbReference type="GO" id="GO:0000155">
    <property type="term" value="F:phosphorelay sensor kinase activity"/>
    <property type="evidence" value="ECO:0007669"/>
    <property type="project" value="InterPro"/>
</dbReference>
<dbReference type="SMART" id="SM00448">
    <property type="entry name" value="REC"/>
    <property type="match status" value="2"/>
</dbReference>
<dbReference type="Gene3D" id="3.40.50.2300">
    <property type="match status" value="2"/>
</dbReference>
<evidence type="ECO:0000256" key="3">
    <source>
        <dbReference type="ARBA" id="ARBA00022553"/>
    </source>
</evidence>
<dbReference type="PANTHER" id="PTHR43065">
    <property type="entry name" value="SENSOR HISTIDINE KINASE"/>
    <property type="match status" value="1"/>
</dbReference>